<dbReference type="InterPro" id="IPR027417">
    <property type="entry name" value="P-loop_NTPase"/>
</dbReference>
<dbReference type="PANTHER" id="PTHR43581">
    <property type="entry name" value="ATP/GTP PHOSPHATASE"/>
    <property type="match status" value="1"/>
</dbReference>
<dbReference type="EMBL" id="BAAACO010000001">
    <property type="protein sequence ID" value="GAA0855277.1"/>
    <property type="molecule type" value="Genomic_DNA"/>
</dbReference>
<reference evidence="4 5" key="1">
    <citation type="journal article" date="2019" name="Int. J. Syst. Evol. Microbiol.">
        <title>The Global Catalogue of Microorganisms (GCM) 10K type strain sequencing project: providing services to taxonomists for standard genome sequencing and annotation.</title>
        <authorList>
            <consortium name="The Broad Institute Genomics Platform"/>
            <consortium name="The Broad Institute Genome Sequencing Center for Infectious Disease"/>
            <person name="Wu L."/>
            <person name="Ma J."/>
        </authorList>
    </citation>
    <scope>NUCLEOTIDE SEQUENCE [LARGE SCALE GENOMIC DNA]</scope>
    <source>
        <strain evidence="4 5">JCM 6485</strain>
    </source>
</reference>
<dbReference type="PANTHER" id="PTHR43581:SF4">
    <property type="entry name" value="ATP_GTP PHOSPHATASE"/>
    <property type="match status" value="1"/>
</dbReference>
<dbReference type="RefSeq" id="WP_346025661.1">
    <property type="nucleotide sequence ID" value="NZ_BAAACO010000001.1"/>
</dbReference>
<evidence type="ECO:0000313" key="5">
    <source>
        <dbReference type="Proteomes" id="UP001501764"/>
    </source>
</evidence>
<dbReference type="InterPro" id="IPR051396">
    <property type="entry name" value="Bact_Antivir_Def_Nuclease"/>
</dbReference>
<comment type="caution">
    <text evidence="4">The sequence shown here is derived from an EMBL/GenBank/DDBJ whole genome shotgun (WGS) entry which is preliminary data.</text>
</comment>
<evidence type="ECO:0000256" key="1">
    <source>
        <dbReference type="SAM" id="Coils"/>
    </source>
</evidence>
<proteinExistence type="predicted"/>
<accession>A0ABN1LFQ2</accession>
<evidence type="ECO:0008006" key="6">
    <source>
        <dbReference type="Google" id="ProtNLM"/>
    </source>
</evidence>
<gene>
    <name evidence="4" type="ORF">GCM10008916_00770</name>
</gene>
<dbReference type="InterPro" id="IPR041685">
    <property type="entry name" value="AAA_GajA/Old/RecF-like"/>
</dbReference>
<feature type="domain" description="OLD protein-like TOPRIM" evidence="3">
    <location>
        <begin position="397"/>
        <end position="467"/>
    </location>
</feature>
<dbReference type="Proteomes" id="UP001501764">
    <property type="component" value="Unassembled WGS sequence"/>
</dbReference>
<feature type="coiled-coil region" evidence="1">
    <location>
        <begin position="522"/>
        <end position="549"/>
    </location>
</feature>
<dbReference type="Pfam" id="PF20469">
    <property type="entry name" value="OLD-like_TOPRIM"/>
    <property type="match status" value="1"/>
</dbReference>
<keyword evidence="5" id="KW-1185">Reference proteome</keyword>
<name>A0ABN1LFQ2_9CLOT</name>
<sequence length="689" mass="78894">MFLSQLKIWNFRKYGTRENGDAGITVEFNEGLNLIVGENDSGKTAIIDAIKLVLGTQSYDNVRLEENDFYREKNGKRTRALKIECTFENLSDIEAGRFLEWIYMNKKGKAKLEVRLTARIKDNKIIIRKTGGKEDLDVNFEASENLRVTYLKPLRDAEHELNPGYRSRFAQVLKSHPIFKNNGNAHKIEEIMKGANRDIEEYFKGSISRDNSKGNTDSDLTEEAKANIDYKDDPSSIISSISDTLSNFLGNDKDQYDVNINISEMELNKILSRLMLKIDEDKVGLGTLNQLYMAMELLLLDIKEKNNEFGLALIEEIEAHIHPQAQLRVIKHLEENIKSQTILTTHSITLASIANLNSLILCRNNSAYSLNNKYTRLSTGDYEFLERFLDSTKANLFFAKGVIMVEGDAENILIPTIAKVIGKPLYMHGVSIVNVGNVAFLRYSNIFISKEGDKTIGIPTSIVTDLDVRPIQYYQDKDNNSESKGYKIYKINKSGEYFIKEDDSRERVKEILGKEKAERFKKGEYEAQIEVIENNYDKYKEVVKKEKEKKYNLGDIKVFTNNWKMEFDLALSCIRKYVYAAVLIAKDIKSDEGIIDSVNIDNYISDAKEKIEQFIEEGKSNMDIAYKIYKPLLKGNASKAVCAQYLSKILLNKSNDDKELVSKIIRDEHINYILESIYHVTNSRSEVTE</sequence>
<evidence type="ECO:0000259" key="3">
    <source>
        <dbReference type="Pfam" id="PF20469"/>
    </source>
</evidence>
<dbReference type="SUPFAM" id="SSF52540">
    <property type="entry name" value="P-loop containing nucleoside triphosphate hydrolases"/>
    <property type="match status" value="1"/>
</dbReference>
<dbReference type="InterPro" id="IPR034139">
    <property type="entry name" value="TOPRIM_OLD"/>
</dbReference>
<dbReference type="CDD" id="cd01026">
    <property type="entry name" value="TOPRIM_OLD"/>
    <property type="match status" value="1"/>
</dbReference>
<keyword evidence="1" id="KW-0175">Coiled coil</keyword>
<dbReference type="Gene3D" id="3.40.50.300">
    <property type="entry name" value="P-loop containing nucleotide triphosphate hydrolases"/>
    <property type="match status" value="1"/>
</dbReference>
<feature type="domain" description="Endonuclease GajA/Old nuclease/RecF-like AAA" evidence="2">
    <location>
        <begin position="1"/>
        <end position="349"/>
    </location>
</feature>
<organism evidence="4 5">
    <name type="scientific">Clostridium nitritogenes</name>
    <dbReference type="NCBI Taxonomy" id="83340"/>
    <lineage>
        <taxon>Bacteria</taxon>
        <taxon>Bacillati</taxon>
        <taxon>Bacillota</taxon>
        <taxon>Clostridia</taxon>
        <taxon>Eubacteriales</taxon>
        <taxon>Clostridiaceae</taxon>
        <taxon>Clostridium</taxon>
    </lineage>
</organism>
<evidence type="ECO:0000259" key="2">
    <source>
        <dbReference type="Pfam" id="PF13175"/>
    </source>
</evidence>
<evidence type="ECO:0000313" key="4">
    <source>
        <dbReference type="EMBL" id="GAA0855277.1"/>
    </source>
</evidence>
<protein>
    <recommendedName>
        <fullName evidence="6">ATP-dependent endonuclease</fullName>
    </recommendedName>
</protein>
<dbReference type="Pfam" id="PF13175">
    <property type="entry name" value="AAA_15"/>
    <property type="match status" value="1"/>
</dbReference>